<dbReference type="InterPro" id="IPR002939">
    <property type="entry name" value="DnaJ_C"/>
</dbReference>
<evidence type="ECO:0000256" key="8">
    <source>
        <dbReference type="ARBA" id="ARBA00037547"/>
    </source>
</evidence>
<dbReference type="Pfam" id="PF01556">
    <property type="entry name" value="DnaJ_C"/>
    <property type="match status" value="1"/>
</dbReference>
<dbReference type="CDD" id="cd10719">
    <property type="entry name" value="DnaJ_zf"/>
    <property type="match status" value="1"/>
</dbReference>
<dbReference type="PROSITE" id="PS51188">
    <property type="entry name" value="ZF_CR"/>
    <property type="match status" value="1"/>
</dbReference>
<name>A0A317YB48_MAIZE</name>
<evidence type="ECO:0000256" key="2">
    <source>
        <dbReference type="ARBA" id="ARBA00022723"/>
    </source>
</evidence>
<comment type="function">
    <text evidence="8">Plays a continuous role in plant development probably in the structural organization of compartments.</text>
</comment>
<proteinExistence type="predicted"/>
<dbReference type="SUPFAM" id="SSF49493">
    <property type="entry name" value="HSP40/DnaJ peptide-binding domain"/>
    <property type="match status" value="2"/>
</dbReference>
<accession>A0A317YB48</accession>
<evidence type="ECO:0000256" key="7">
    <source>
        <dbReference type="ARBA" id="ARBA00023289"/>
    </source>
</evidence>
<keyword evidence="3" id="KW-0677">Repeat</keyword>
<evidence type="ECO:0000256" key="4">
    <source>
        <dbReference type="ARBA" id="ARBA00022771"/>
    </source>
</evidence>
<dbReference type="InterPro" id="IPR036410">
    <property type="entry name" value="HSP_DnaJ_Cys-rich_dom_sf"/>
</dbReference>
<evidence type="ECO:0000256" key="9">
    <source>
        <dbReference type="SAM" id="MobiDB-lite"/>
    </source>
</evidence>
<keyword evidence="5" id="KW-0862">Zinc</keyword>
<keyword evidence="6" id="KW-0143">Chaperone</keyword>
<keyword evidence="7" id="KW-0449">Lipoprotein</keyword>
<keyword evidence="1" id="KW-0488">Methylation</keyword>
<organism evidence="10">
    <name type="scientific">Zea mays</name>
    <name type="common">Maize</name>
    <dbReference type="NCBI Taxonomy" id="4577"/>
    <lineage>
        <taxon>Eukaryota</taxon>
        <taxon>Viridiplantae</taxon>
        <taxon>Streptophyta</taxon>
        <taxon>Embryophyta</taxon>
        <taxon>Tracheophyta</taxon>
        <taxon>Spermatophyta</taxon>
        <taxon>Magnoliopsida</taxon>
        <taxon>Liliopsida</taxon>
        <taxon>Poales</taxon>
        <taxon>Poaceae</taxon>
        <taxon>PACMAD clade</taxon>
        <taxon>Panicoideae</taxon>
        <taxon>Andropogonodae</taxon>
        <taxon>Andropogoneae</taxon>
        <taxon>Tripsacinae</taxon>
        <taxon>Zea</taxon>
    </lineage>
</organism>
<dbReference type="FunFam" id="2.60.260.20:FF:000068">
    <property type="entry name" value="Chaperone protein dnaJ 3"/>
    <property type="match status" value="1"/>
</dbReference>
<dbReference type="PANTHER" id="PTHR43888">
    <property type="entry name" value="DNAJ-LIKE-2, ISOFORM A-RELATED"/>
    <property type="match status" value="1"/>
</dbReference>
<gene>
    <name evidence="10" type="primary">LDJ2_12</name>
    <name evidence="10" type="ORF">Zm00014a_016137</name>
</gene>
<dbReference type="Gene3D" id="2.60.260.20">
    <property type="entry name" value="Urease metallochaperone UreE, N-terminal domain"/>
    <property type="match status" value="2"/>
</dbReference>
<evidence type="ECO:0000256" key="6">
    <source>
        <dbReference type="ARBA" id="ARBA00023186"/>
    </source>
</evidence>
<dbReference type="FunFam" id="2.60.260.20:FF:000150">
    <property type="entry name" value="Chaperone protein dnaJ 3"/>
    <property type="match status" value="1"/>
</dbReference>
<dbReference type="GO" id="GO:0006457">
    <property type="term" value="P:protein folding"/>
    <property type="evidence" value="ECO:0007669"/>
    <property type="project" value="InterPro"/>
</dbReference>
<dbReference type="Proteomes" id="UP000251960">
    <property type="component" value="Chromosome 1"/>
</dbReference>
<evidence type="ECO:0000313" key="10">
    <source>
        <dbReference type="EMBL" id="PWZ55850.1"/>
    </source>
</evidence>
<keyword evidence="2" id="KW-0479">Metal-binding</keyword>
<dbReference type="EMBL" id="NCVQ01000001">
    <property type="protein sequence ID" value="PWZ55850.1"/>
    <property type="molecule type" value="Genomic_DNA"/>
</dbReference>
<dbReference type="InterPro" id="IPR044713">
    <property type="entry name" value="DNJA1/2-like"/>
</dbReference>
<dbReference type="InterPro" id="IPR008971">
    <property type="entry name" value="HSP40/DnaJ_pept-bd"/>
</dbReference>
<keyword evidence="4" id="KW-0863">Zinc-finger</keyword>
<sequence length="415" mass="46869">MESYPSKEVENLREKLVEENFYLITEVFLSLRFDGDIGKDEIEEKEVNQRGINIGKNEEVPKQLPVSNKKKTRHELISKARQEAIMAGYFKTLFHLNPGGIQPHPPATCDRESLLRPHESMLCVALDYGTMAHQRSSLCPAMSSPPSAMGSKGSKSGASSRCAGCQCSGFKVQIRQLGPGMIQQMQHPCNECKGSGETISDKDRCPQCKGDKVVSEKKVFEVVVEKGMQNGHKITFPGEADEAPDTATGDIIFVLQQKEHPKFKRKGDDLFYEHTLTLIESLCSFQFVLTHMDNRQMLIKLNHGEVVKPDSFKAINDEGMPMYQRPFIKGKLYIHFSVEFSDSLSPEQCKALEVVLPPKPVSQYTDMELDECEDTMPYDVNIEEEMRRRQQQHQEAYDEDDNVPGGGQRVQCAQQ</sequence>
<dbReference type="InterPro" id="IPR001305">
    <property type="entry name" value="HSP_DnaJ_Cys-rich_dom"/>
</dbReference>
<protein>
    <submittedName>
        <fullName evidence="10">DnaJ 2</fullName>
    </submittedName>
</protein>
<evidence type="ECO:0000256" key="5">
    <source>
        <dbReference type="ARBA" id="ARBA00022833"/>
    </source>
</evidence>
<dbReference type="SUPFAM" id="SSF57938">
    <property type="entry name" value="DnaJ/Hsp40 cysteine-rich domain"/>
    <property type="match status" value="1"/>
</dbReference>
<evidence type="ECO:0000256" key="1">
    <source>
        <dbReference type="ARBA" id="ARBA00022481"/>
    </source>
</evidence>
<feature type="region of interest" description="Disordered" evidence="9">
    <location>
        <begin position="386"/>
        <end position="415"/>
    </location>
</feature>
<evidence type="ECO:0000256" key="3">
    <source>
        <dbReference type="ARBA" id="ARBA00022737"/>
    </source>
</evidence>
<dbReference type="GO" id="GO:0008270">
    <property type="term" value="F:zinc ion binding"/>
    <property type="evidence" value="ECO:0007669"/>
    <property type="project" value="UniProtKB-KW"/>
</dbReference>
<dbReference type="ExpressionAtlas" id="A0A317YB48">
    <property type="expression patterns" value="baseline"/>
</dbReference>
<dbReference type="AlphaFoldDB" id="A0A317YB48"/>
<reference evidence="10" key="1">
    <citation type="journal article" date="2018" name="Nat. Genet.">
        <title>Extensive intraspecific gene order and gene structural variations between Mo17 and other maize genomes.</title>
        <authorList>
            <person name="Sun S."/>
            <person name="Zhou Y."/>
            <person name="Chen J."/>
            <person name="Shi J."/>
            <person name="Zhao H."/>
            <person name="Zhao H."/>
            <person name="Song W."/>
            <person name="Zhang M."/>
            <person name="Cui Y."/>
            <person name="Dong X."/>
            <person name="Liu H."/>
            <person name="Ma X."/>
            <person name="Jiao Y."/>
            <person name="Wang B."/>
            <person name="Wei X."/>
            <person name="Stein J.C."/>
            <person name="Glaubitz J.C."/>
            <person name="Lu F."/>
            <person name="Yu G."/>
            <person name="Liang C."/>
            <person name="Fengler K."/>
            <person name="Li B."/>
            <person name="Rafalski A."/>
            <person name="Schnable P.S."/>
            <person name="Ware D.H."/>
            <person name="Buckler E.S."/>
            <person name="Lai J."/>
        </authorList>
    </citation>
    <scope>NUCLEOTIDE SEQUENCE [LARGE SCALE GENOMIC DNA]</scope>
    <source>
        <tissue evidence="10">Seedling</tissue>
    </source>
</reference>
<dbReference type="FunFam" id="2.10.230.10:FF:000011">
    <property type="entry name" value="Chaperone protein dnaJ 3"/>
    <property type="match status" value="1"/>
</dbReference>
<dbReference type="GO" id="GO:0051082">
    <property type="term" value="F:unfolded protein binding"/>
    <property type="evidence" value="ECO:0007669"/>
    <property type="project" value="InterPro"/>
</dbReference>
<dbReference type="GO" id="GO:0030544">
    <property type="term" value="F:Hsp70 protein binding"/>
    <property type="evidence" value="ECO:0007669"/>
    <property type="project" value="InterPro"/>
</dbReference>
<keyword evidence="7" id="KW-0636">Prenylation</keyword>
<comment type="caution">
    <text evidence="10">The sequence shown here is derived from an EMBL/GenBank/DDBJ whole genome shotgun (WGS) entry which is preliminary data.</text>
</comment>
<dbReference type="CDD" id="cd10747">
    <property type="entry name" value="DnaJ_C"/>
    <property type="match status" value="1"/>
</dbReference>